<dbReference type="Pfam" id="PF07478">
    <property type="entry name" value="Dala_Dala_lig_C"/>
    <property type="match status" value="1"/>
</dbReference>
<dbReference type="CDD" id="cd04301">
    <property type="entry name" value="NAT_SF"/>
    <property type="match status" value="1"/>
</dbReference>
<organism evidence="5 6">
    <name type="scientific">Flagellimonas marinaquae</name>
    <dbReference type="NCBI Taxonomy" id="254955"/>
    <lineage>
        <taxon>Bacteria</taxon>
        <taxon>Pseudomonadati</taxon>
        <taxon>Bacteroidota</taxon>
        <taxon>Flavobacteriia</taxon>
        <taxon>Flavobacteriales</taxon>
        <taxon>Flavobacteriaceae</taxon>
        <taxon>Flagellimonas</taxon>
    </lineage>
</organism>
<evidence type="ECO:0000259" key="4">
    <source>
        <dbReference type="PROSITE" id="PS51186"/>
    </source>
</evidence>
<keyword evidence="1" id="KW-0436">Ligase</keyword>
<keyword evidence="2" id="KW-0067">ATP-binding</keyword>
<feature type="domain" description="N-acetyltransferase" evidence="4">
    <location>
        <begin position="1"/>
        <end position="134"/>
    </location>
</feature>
<sequence length="634" mass="73315">MLEKKSFPDFQQTTKANLKKGIKSSFQEIIIVEDADITGQRIGSAILFKYKHMLRLYSISILPEFRNYGIGSKILEHVKAFAFSKNFTSITLEVSSKNEKLVDWYLSNGFLVIKTLTDYYRTNEDALKMGMRIGAASTDHDTKNLIVIDRPYSWEKSEIKATVISVKDYINNPLYQNNSNFRVFNLCSSYKYQSFGYYVSLLASARGQRAIPSSSTIKDVQLANVVQSLSYELNEQVNRVLGKDKGESILLEVYFGQTSISAYKTLATKLFQVFEVPLFSINFIKAEKWIIKNIKVLTFKDLNTEKKDMVYHAAQKYFNKKRYHFPKLNNYKYDLAILINPFEEYPPSNKEALEKFRKTANKKGMYVEFISKNDINKINEFDALLIRETTNVNHYTYELSRLAYAEGLVVIDDPWSILRCSNKIYQHELFKKNKIRTPKTIALTKNMSEDNILEQLNYPAVLKQPDSAFSLGVIKVNDKTEAIHQLKSLFKKTDMVIGQEFLYSDFDWRIGVLDNKPIYACKYFMTKDHWQIYNWSSEEEEKSGNHETVAIEQVPEQILNTAVKASSLIGDGLYGVDLKFVDNKVYVIEVNDNPNIDFGVEDELLGDELYALIIDSLINRIEIMKNIRHINLIK</sequence>
<evidence type="ECO:0000313" key="6">
    <source>
        <dbReference type="Proteomes" id="UP001330184"/>
    </source>
</evidence>
<name>A0AA48HFN5_9FLAO</name>
<dbReference type="PROSITE" id="PS51186">
    <property type="entry name" value="GNAT"/>
    <property type="match status" value="1"/>
</dbReference>
<dbReference type="Gene3D" id="3.40.630.30">
    <property type="match status" value="1"/>
</dbReference>
<evidence type="ECO:0000256" key="2">
    <source>
        <dbReference type="PROSITE-ProRule" id="PRU00409"/>
    </source>
</evidence>
<dbReference type="SUPFAM" id="SSF56059">
    <property type="entry name" value="Glutathione synthetase ATP-binding domain-like"/>
    <property type="match status" value="1"/>
</dbReference>
<keyword evidence="2" id="KW-0547">Nucleotide-binding</keyword>
<dbReference type="PANTHER" id="PTHR21621">
    <property type="entry name" value="RIBOSOMAL PROTEIN S6 MODIFICATION PROTEIN"/>
    <property type="match status" value="1"/>
</dbReference>
<dbReference type="GO" id="GO:0008716">
    <property type="term" value="F:D-alanine-D-alanine ligase activity"/>
    <property type="evidence" value="ECO:0007669"/>
    <property type="project" value="InterPro"/>
</dbReference>
<evidence type="ECO:0000313" key="5">
    <source>
        <dbReference type="EMBL" id="BDW93567.1"/>
    </source>
</evidence>
<dbReference type="InterPro" id="IPR000182">
    <property type="entry name" value="GNAT_dom"/>
</dbReference>
<dbReference type="Gene3D" id="3.30.1490.20">
    <property type="entry name" value="ATP-grasp fold, A domain"/>
    <property type="match status" value="1"/>
</dbReference>
<keyword evidence="6" id="KW-1185">Reference proteome</keyword>
<gene>
    <name evidence="5" type="ORF">MACH07_23990</name>
</gene>
<evidence type="ECO:0000256" key="1">
    <source>
        <dbReference type="ARBA" id="ARBA00022598"/>
    </source>
</evidence>
<dbReference type="GO" id="GO:0009432">
    <property type="term" value="P:SOS response"/>
    <property type="evidence" value="ECO:0007669"/>
    <property type="project" value="TreeGrafter"/>
</dbReference>
<dbReference type="InterPro" id="IPR013815">
    <property type="entry name" value="ATP_grasp_subdomain_1"/>
</dbReference>
<dbReference type="PANTHER" id="PTHR21621:SF0">
    <property type="entry name" value="BETA-CITRYLGLUTAMATE SYNTHASE B-RELATED"/>
    <property type="match status" value="1"/>
</dbReference>
<dbReference type="GO" id="GO:0016747">
    <property type="term" value="F:acyltransferase activity, transferring groups other than amino-acyl groups"/>
    <property type="evidence" value="ECO:0007669"/>
    <property type="project" value="InterPro"/>
</dbReference>
<dbReference type="GO" id="GO:0046872">
    <property type="term" value="F:metal ion binding"/>
    <property type="evidence" value="ECO:0007669"/>
    <property type="project" value="InterPro"/>
</dbReference>
<dbReference type="GO" id="GO:0018169">
    <property type="term" value="F:ribosomal S6-glutamic acid ligase activity"/>
    <property type="evidence" value="ECO:0007669"/>
    <property type="project" value="TreeGrafter"/>
</dbReference>
<proteinExistence type="predicted"/>
<accession>A0AA48HFN5</accession>
<dbReference type="InterPro" id="IPR016181">
    <property type="entry name" value="Acyl_CoA_acyltransferase"/>
</dbReference>
<dbReference type="Proteomes" id="UP001330184">
    <property type="component" value="Chromosome"/>
</dbReference>
<dbReference type="Gene3D" id="3.30.470.20">
    <property type="entry name" value="ATP-grasp fold, B domain"/>
    <property type="match status" value="1"/>
</dbReference>
<evidence type="ECO:0000259" key="3">
    <source>
        <dbReference type="PROSITE" id="PS50975"/>
    </source>
</evidence>
<dbReference type="PROSITE" id="PS50975">
    <property type="entry name" value="ATP_GRASP"/>
    <property type="match status" value="1"/>
</dbReference>
<dbReference type="GO" id="GO:0005737">
    <property type="term" value="C:cytoplasm"/>
    <property type="evidence" value="ECO:0007669"/>
    <property type="project" value="TreeGrafter"/>
</dbReference>
<dbReference type="Pfam" id="PF14401">
    <property type="entry name" value="RLAN"/>
    <property type="match status" value="1"/>
</dbReference>
<dbReference type="SUPFAM" id="SSF55729">
    <property type="entry name" value="Acyl-CoA N-acyltransferases (Nat)"/>
    <property type="match status" value="1"/>
</dbReference>
<protein>
    <submittedName>
        <fullName evidence="5">Ribosomal protein S6 modification protein</fullName>
    </submittedName>
</protein>
<dbReference type="GO" id="GO:0005524">
    <property type="term" value="F:ATP binding"/>
    <property type="evidence" value="ECO:0007669"/>
    <property type="project" value="UniProtKB-UniRule"/>
</dbReference>
<feature type="domain" description="ATP-grasp" evidence="3">
    <location>
        <begin position="427"/>
        <end position="618"/>
    </location>
</feature>
<reference evidence="5 6" key="1">
    <citation type="submission" date="2023-01" db="EMBL/GenBank/DDBJ databases">
        <title>Complete genome sequence of Muricauda aquimarina strain IFOP_LL357.</title>
        <authorList>
            <person name="Gajardo G."/>
            <person name="Ueki S."/>
            <person name="Maruyama F."/>
        </authorList>
    </citation>
    <scope>NUCLEOTIDE SEQUENCE [LARGE SCALE GENOMIC DNA]</scope>
    <source>
        <strain evidence="5 6">IFOP_LL357</strain>
    </source>
</reference>
<dbReference type="EMBL" id="AP027268">
    <property type="protein sequence ID" value="BDW93567.1"/>
    <property type="molecule type" value="Genomic_DNA"/>
</dbReference>
<dbReference type="InterPro" id="IPR025839">
    <property type="entry name" value="RLAN_dom"/>
</dbReference>
<dbReference type="Pfam" id="PF00583">
    <property type="entry name" value="Acetyltransf_1"/>
    <property type="match status" value="1"/>
</dbReference>
<dbReference type="InterPro" id="IPR011761">
    <property type="entry name" value="ATP-grasp"/>
</dbReference>
<dbReference type="AlphaFoldDB" id="A0AA48HFN5"/>
<dbReference type="InterPro" id="IPR011095">
    <property type="entry name" value="Dala_Dala_lig_C"/>
</dbReference>